<feature type="region of interest" description="Disordered" evidence="1">
    <location>
        <begin position="102"/>
        <end position="135"/>
    </location>
</feature>
<sequence>MNGLRVVNMAYSLWSEIEAIVAALNEQQPAQGTGDRPTVPRQNVVPFRDVSRSRSEPSMTQRLHKLIGSLDAEREGTGTPPSQAAAEQLSLAARMTAAASTAARDTAVVEPVEAREEPSGKPFPDLNARSDDDGFSSGRTIVHGFLAPTKDEPIEAKPVKAQHIEAQRVQGPSAVQAQPVKQQPVKQQPATETPPVPPVSVRVPSRRVPIAPRTATAPTTPSTPETAGPSEARQTSGMPEQLRKLLAGERMNPASDHAASEADRTEAAAPAAERAPELADTVRSRRLRVVRGVTVIRSFPRMGRARPTTPAGGLPAVEARVPSDATASLADALQACASFQSVAARISAAGTLSVPDEHTVPAEPSGVSSMLPPEPGALQPNPAPQPDPRQETAPAAEAAPVAEAVAPVYQRTDEVLLGRPLPERDPAEIERIKHRYIVGKRSGKDILDRQGDLLIGKGEVITETAIQLAEQEGKLVELIVNMVVEGCGD</sequence>
<feature type="region of interest" description="Disordered" evidence="1">
    <location>
        <begin position="167"/>
        <end position="237"/>
    </location>
</feature>
<name>A0ABT9XII6_9BACL</name>
<feature type="region of interest" description="Disordered" evidence="1">
    <location>
        <begin position="355"/>
        <end position="399"/>
    </location>
</feature>
<protein>
    <submittedName>
        <fullName evidence="2">Uncharacterized protein</fullName>
    </submittedName>
</protein>
<gene>
    <name evidence="2" type="ORF">J2S03_001985</name>
</gene>
<dbReference type="Proteomes" id="UP001232973">
    <property type="component" value="Unassembled WGS sequence"/>
</dbReference>
<evidence type="ECO:0000313" key="2">
    <source>
        <dbReference type="EMBL" id="MDQ0190122.1"/>
    </source>
</evidence>
<feature type="compositionally biased region" description="Low complexity" evidence="1">
    <location>
        <begin position="102"/>
        <end position="111"/>
    </location>
</feature>
<dbReference type="EMBL" id="JAUSTP010000014">
    <property type="protein sequence ID" value="MDQ0190122.1"/>
    <property type="molecule type" value="Genomic_DNA"/>
</dbReference>
<proteinExistence type="predicted"/>
<feature type="region of interest" description="Disordered" evidence="1">
    <location>
        <begin position="252"/>
        <end position="279"/>
    </location>
</feature>
<comment type="caution">
    <text evidence="2">The sequence shown here is derived from an EMBL/GenBank/DDBJ whole genome shotgun (WGS) entry which is preliminary data.</text>
</comment>
<evidence type="ECO:0000313" key="3">
    <source>
        <dbReference type="Proteomes" id="UP001232973"/>
    </source>
</evidence>
<dbReference type="RefSeq" id="WP_274456876.1">
    <property type="nucleotide sequence ID" value="NZ_CP067097.1"/>
</dbReference>
<feature type="compositionally biased region" description="Low complexity" evidence="1">
    <location>
        <begin position="174"/>
        <end position="190"/>
    </location>
</feature>
<feature type="compositionally biased region" description="Low complexity" evidence="1">
    <location>
        <begin position="199"/>
        <end position="229"/>
    </location>
</feature>
<keyword evidence="3" id="KW-1185">Reference proteome</keyword>
<organism evidence="2 3">
    <name type="scientific">Alicyclobacillus cycloheptanicus</name>
    <dbReference type="NCBI Taxonomy" id="1457"/>
    <lineage>
        <taxon>Bacteria</taxon>
        <taxon>Bacillati</taxon>
        <taxon>Bacillota</taxon>
        <taxon>Bacilli</taxon>
        <taxon>Bacillales</taxon>
        <taxon>Alicyclobacillaceae</taxon>
        <taxon>Alicyclobacillus</taxon>
    </lineage>
</organism>
<reference evidence="2 3" key="1">
    <citation type="submission" date="2023-07" db="EMBL/GenBank/DDBJ databases">
        <title>Genomic Encyclopedia of Type Strains, Phase IV (KMG-IV): sequencing the most valuable type-strain genomes for metagenomic binning, comparative biology and taxonomic classification.</title>
        <authorList>
            <person name="Goeker M."/>
        </authorList>
    </citation>
    <scope>NUCLEOTIDE SEQUENCE [LARGE SCALE GENOMIC DNA]</scope>
    <source>
        <strain evidence="2 3">DSM 4006</strain>
    </source>
</reference>
<accession>A0ABT9XII6</accession>
<evidence type="ECO:0000256" key="1">
    <source>
        <dbReference type="SAM" id="MobiDB-lite"/>
    </source>
</evidence>